<dbReference type="Proteomes" id="UP000765509">
    <property type="component" value="Unassembled WGS sequence"/>
</dbReference>
<organism evidence="1 2">
    <name type="scientific">Austropuccinia psidii MF-1</name>
    <dbReference type="NCBI Taxonomy" id="1389203"/>
    <lineage>
        <taxon>Eukaryota</taxon>
        <taxon>Fungi</taxon>
        <taxon>Dikarya</taxon>
        <taxon>Basidiomycota</taxon>
        <taxon>Pucciniomycotina</taxon>
        <taxon>Pucciniomycetes</taxon>
        <taxon>Pucciniales</taxon>
        <taxon>Sphaerophragmiaceae</taxon>
        <taxon>Austropuccinia</taxon>
    </lineage>
</organism>
<dbReference type="OrthoDB" id="3644300at2759"/>
<reference evidence="1" key="1">
    <citation type="submission" date="2021-03" db="EMBL/GenBank/DDBJ databases">
        <title>Draft genome sequence of rust myrtle Austropuccinia psidii MF-1, a brazilian biotype.</title>
        <authorList>
            <person name="Quecine M.C."/>
            <person name="Pachon D.M.R."/>
            <person name="Bonatelli M.L."/>
            <person name="Correr F.H."/>
            <person name="Franceschini L.M."/>
            <person name="Leite T.F."/>
            <person name="Margarido G.R.A."/>
            <person name="Almeida C.A."/>
            <person name="Ferrarezi J.A."/>
            <person name="Labate C.A."/>
        </authorList>
    </citation>
    <scope>NUCLEOTIDE SEQUENCE</scope>
    <source>
        <strain evidence="1">MF-1</strain>
    </source>
</reference>
<comment type="caution">
    <text evidence="1">The sequence shown here is derived from an EMBL/GenBank/DDBJ whole genome shotgun (WGS) entry which is preliminary data.</text>
</comment>
<keyword evidence="2" id="KW-1185">Reference proteome</keyword>
<gene>
    <name evidence="1" type="ORF">O181_011062</name>
</gene>
<evidence type="ECO:0000313" key="1">
    <source>
        <dbReference type="EMBL" id="MBW0471347.1"/>
    </source>
</evidence>
<protein>
    <recommendedName>
        <fullName evidence="3">CCHC-type domain-containing protein</fullName>
    </recommendedName>
</protein>
<sequence>MEDIITRPRIGKMWTRNLMESKIVPTISREDKRCERPVLKCHKCASTSHLAKICTEKAEINEIQIIEEAQYAGEKEESYQDFSISEDQQVEDPAI</sequence>
<accession>A0A9Q3BUZ9</accession>
<dbReference type="AlphaFoldDB" id="A0A9Q3BUZ9"/>
<name>A0A9Q3BUZ9_9BASI</name>
<evidence type="ECO:0008006" key="3">
    <source>
        <dbReference type="Google" id="ProtNLM"/>
    </source>
</evidence>
<evidence type="ECO:0000313" key="2">
    <source>
        <dbReference type="Proteomes" id="UP000765509"/>
    </source>
</evidence>
<proteinExistence type="predicted"/>
<dbReference type="EMBL" id="AVOT02002729">
    <property type="protein sequence ID" value="MBW0471347.1"/>
    <property type="molecule type" value="Genomic_DNA"/>
</dbReference>